<comment type="caution">
    <text evidence="3">The sequence shown here is derived from an EMBL/GenBank/DDBJ whole genome shotgun (WGS) entry which is preliminary data.</text>
</comment>
<dbReference type="EMBL" id="LGCM01000042">
    <property type="protein sequence ID" value="KPL80456.1"/>
    <property type="molecule type" value="Genomic_DNA"/>
</dbReference>
<feature type="transmembrane region" description="Helical" evidence="1">
    <location>
        <begin position="146"/>
        <end position="170"/>
    </location>
</feature>
<feature type="transmembrane region" description="Helical" evidence="1">
    <location>
        <begin position="222"/>
        <end position="241"/>
    </location>
</feature>
<keyword evidence="1" id="KW-1133">Transmembrane helix</keyword>
<gene>
    <name evidence="2" type="ORF">ADN01_11965</name>
    <name evidence="3" type="ORF">ADN01_12420</name>
</gene>
<feature type="transmembrane region" description="Helical" evidence="1">
    <location>
        <begin position="105"/>
        <end position="125"/>
    </location>
</feature>
<dbReference type="AlphaFoldDB" id="A0A0P6XC72"/>
<dbReference type="PANTHER" id="PTHR36111">
    <property type="entry name" value="INNER MEMBRANE PROTEIN-RELATED"/>
    <property type="match status" value="1"/>
</dbReference>
<feature type="transmembrane region" description="Helical" evidence="1">
    <location>
        <begin position="32"/>
        <end position="50"/>
    </location>
</feature>
<dbReference type="STRING" id="229921.ADN01_11965"/>
<keyword evidence="4" id="KW-1185">Reference proteome</keyword>
<evidence type="ECO:0000313" key="2">
    <source>
        <dbReference type="EMBL" id="KPL80394.1"/>
    </source>
</evidence>
<evidence type="ECO:0000313" key="4">
    <source>
        <dbReference type="Proteomes" id="UP000050501"/>
    </source>
</evidence>
<protein>
    <submittedName>
        <fullName evidence="3">Membrane protein</fullName>
    </submittedName>
</protein>
<proteinExistence type="predicted"/>
<dbReference type="InterPro" id="IPR007563">
    <property type="entry name" value="DUF554"/>
</dbReference>
<name>A0A0P6XC72_9CHLR</name>
<dbReference type="EMBL" id="LGCM01000042">
    <property type="protein sequence ID" value="KPL80394.1"/>
    <property type="molecule type" value="Genomic_DNA"/>
</dbReference>
<feature type="transmembrane region" description="Helical" evidence="1">
    <location>
        <begin position="190"/>
        <end position="210"/>
    </location>
</feature>
<evidence type="ECO:0000256" key="1">
    <source>
        <dbReference type="SAM" id="Phobius"/>
    </source>
</evidence>
<sequence length="242" mass="24984">MTGTLLNTAAVVLGGVLGTVLGDRLPVRFRQTVISGLGLFTLLYGVQMFLKTQNSMLVLASVLVGAVLGEWWQIEKGLEWIGKALERRFMPAEDGSGAVSGQSRFLRGFMTASLVFCVGPVAILGSIQDGLTGDISLLAIKSALDLVMALAFSASLGVGVAFSALIILAYQGGLSLLAAQAQTLVTAPMMTEMTAVGGVLLVAVAVSGILELRPVRTGNMLPSLIVAPLAVAVMALLGVTLP</sequence>
<dbReference type="Proteomes" id="UP000050501">
    <property type="component" value="Unassembled WGS sequence"/>
</dbReference>
<dbReference type="RefSeq" id="WP_062417622.1">
    <property type="nucleotide sequence ID" value="NZ_DF967974.1"/>
</dbReference>
<dbReference type="Pfam" id="PF04474">
    <property type="entry name" value="DUF554"/>
    <property type="match status" value="1"/>
</dbReference>
<dbReference type="PANTHER" id="PTHR36111:SF2">
    <property type="entry name" value="INNER MEMBRANE PROTEIN"/>
    <property type="match status" value="1"/>
</dbReference>
<feature type="transmembrane region" description="Helical" evidence="1">
    <location>
        <begin position="57"/>
        <end position="74"/>
    </location>
</feature>
<reference evidence="3 4" key="1">
    <citation type="submission" date="2015-07" db="EMBL/GenBank/DDBJ databases">
        <title>Genome sequence of Levilinea saccharolytica DSM 16555.</title>
        <authorList>
            <person name="Hemp J."/>
            <person name="Ward L.M."/>
            <person name="Pace L.A."/>
            <person name="Fischer W.W."/>
        </authorList>
    </citation>
    <scope>NUCLEOTIDE SEQUENCE [LARGE SCALE GENOMIC DNA]</scope>
    <source>
        <strain evidence="3 4">KIBI-1</strain>
    </source>
</reference>
<evidence type="ECO:0000313" key="3">
    <source>
        <dbReference type="EMBL" id="KPL80456.1"/>
    </source>
</evidence>
<accession>A0A0P6XC72</accession>
<keyword evidence="1" id="KW-0812">Transmembrane</keyword>
<organism evidence="3 4">
    <name type="scientific">Levilinea saccharolytica</name>
    <dbReference type="NCBI Taxonomy" id="229921"/>
    <lineage>
        <taxon>Bacteria</taxon>
        <taxon>Bacillati</taxon>
        <taxon>Chloroflexota</taxon>
        <taxon>Anaerolineae</taxon>
        <taxon>Anaerolineales</taxon>
        <taxon>Anaerolineaceae</taxon>
        <taxon>Levilinea</taxon>
    </lineage>
</organism>
<dbReference type="OrthoDB" id="9797976at2"/>
<keyword evidence="1" id="KW-0472">Membrane</keyword>